<accession>A0A504YUZ0</accession>
<dbReference type="SUPFAM" id="SSF50156">
    <property type="entry name" value="PDZ domain-like"/>
    <property type="match status" value="6"/>
</dbReference>
<feature type="compositionally biased region" description="Polar residues" evidence="1">
    <location>
        <begin position="100"/>
        <end position="116"/>
    </location>
</feature>
<dbReference type="OrthoDB" id="438726at2759"/>
<feature type="compositionally biased region" description="Polar residues" evidence="1">
    <location>
        <begin position="79"/>
        <end position="90"/>
    </location>
</feature>
<comment type="caution">
    <text evidence="3">The sequence shown here is derived from an EMBL/GenBank/DDBJ whole genome shotgun (WGS) entry which is preliminary data.</text>
</comment>
<evidence type="ECO:0000313" key="3">
    <source>
        <dbReference type="EMBL" id="TPP61787.1"/>
    </source>
</evidence>
<evidence type="ECO:0000256" key="1">
    <source>
        <dbReference type="SAM" id="MobiDB-lite"/>
    </source>
</evidence>
<dbReference type="EMBL" id="SUNJ01007699">
    <property type="protein sequence ID" value="TPP61787.1"/>
    <property type="molecule type" value="Genomic_DNA"/>
</dbReference>
<gene>
    <name evidence="3" type="ORF">FGIG_00212</name>
</gene>
<keyword evidence="4" id="KW-1185">Reference proteome</keyword>
<feature type="domain" description="PDZ" evidence="2">
    <location>
        <begin position="522"/>
        <end position="606"/>
    </location>
</feature>
<dbReference type="CDD" id="cd00136">
    <property type="entry name" value="PDZ_canonical"/>
    <property type="match status" value="2"/>
</dbReference>
<feature type="compositionally biased region" description="Basic and acidic residues" evidence="1">
    <location>
        <begin position="120"/>
        <end position="130"/>
    </location>
</feature>
<dbReference type="SMART" id="SM00228">
    <property type="entry name" value="PDZ"/>
    <property type="match status" value="6"/>
</dbReference>
<feature type="compositionally biased region" description="Low complexity" evidence="1">
    <location>
        <begin position="487"/>
        <end position="503"/>
    </location>
</feature>
<dbReference type="InterPro" id="IPR051342">
    <property type="entry name" value="PDZ_scaffold"/>
</dbReference>
<dbReference type="Pfam" id="PF00595">
    <property type="entry name" value="PDZ"/>
    <property type="match status" value="2"/>
</dbReference>
<dbReference type="Gene3D" id="2.30.42.10">
    <property type="match status" value="6"/>
</dbReference>
<organism evidence="3 4">
    <name type="scientific">Fasciola gigantica</name>
    <name type="common">Giant liver fluke</name>
    <dbReference type="NCBI Taxonomy" id="46835"/>
    <lineage>
        <taxon>Eukaryota</taxon>
        <taxon>Metazoa</taxon>
        <taxon>Spiralia</taxon>
        <taxon>Lophotrochozoa</taxon>
        <taxon>Platyhelminthes</taxon>
        <taxon>Trematoda</taxon>
        <taxon>Digenea</taxon>
        <taxon>Plagiorchiida</taxon>
        <taxon>Echinostomata</taxon>
        <taxon>Echinostomatoidea</taxon>
        <taxon>Fasciolidae</taxon>
        <taxon>Fasciola</taxon>
    </lineage>
</organism>
<reference evidence="3 4" key="1">
    <citation type="submission" date="2019-04" db="EMBL/GenBank/DDBJ databases">
        <title>Annotation for the trematode Fasciola gigantica.</title>
        <authorList>
            <person name="Choi Y.-J."/>
        </authorList>
    </citation>
    <scope>NUCLEOTIDE SEQUENCE [LARGE SCALE GENOMIC DNA]</scope>
    <source>
        <strain evidence="3">Uganda_cow_1</strain>
    </source>
</reference>
<feature type="domain" description="PDZ" evidence="2">
    <location>
        <begin position="989"/>
        <end position="1051"/>
    </location>
</feature>
<proteinExistence type="predicted"/>
<feature type="region of interest" description="Disordered" evidence="1">
    <location>
        <begin position="77"/>
        <end position="130"/>
    </location>
</feature>
<feature type="domain" description="PDZ" evidence="2">
    <location>
        <begin position="765"/>
        <end position="827"/>
    </location>
</feature>
<dbReference type="PROSITE" id="PS50106">
    <property type="entry name" value="PDZ"/>
    <property type="match status" value="5"/>
</dbReference>
<evidence type="ECO:0000313" key="4">
    <source>
        <dbReference type="Proteomes" id="UP000316759"/>
    </source>
</evidence>
<feature type="region of interest" description="Disordered" evidence="1">
    <location>
        <begin position="1079"/>
        <end position="1140"/>
    </location>
</feature>
<dbReference type="Proteomes" id="UP000316759">
    <property type="component" value="Unassembled WGS sequence"/>
</dbReference>
<feature type="region of interest" description="Disordered" evidence="1">
    <location>
        <begin position="481"/>
        <end position="509"/>
    </location>
</feature>
<dbReference type="STRING" id="46835.A0A504YUZ0"/>
<dbReference type="PANTHER" id="PTHR19964:SF92">
    <property type="entry name" value="PATJ HOMOLOG"/>
    <property type="match status" value="1"/>
</dbReference>
<dbReference type="InterPro" id="IPR036034">
    <property type="entry name" value="PDZ_sf"/>
</dbReference>
<dbReference type="AlphaFoldDB" id="A0A504YUZ0"/>
<feature type="domain" description="PDZ" evidence="2">
    <location>
        <begin position="620"/>
        <end position="703"/>
    </location>
</feature>
<name>A0A504YUZ0_FASGI</name>
<feature type="compositionally biased region" description="Polar residues" evidence="1">
    <location>
        <begin position="1095"/>
        <end position="1116"/>
    </location>
</feature>
<sequence>MEKIKSLNCFQVENHDVSNLGPDETTTLMRHYIENDGLLEICLGVSYCVTSDVALQPTESLVSEVNRTLVVADVEQQRRASLSNTAQPTELESRDELNVLSRSIPSPEQRSGVQTDSGEENGRRTVDDDQRPVVSVVCPVIRDEVVPGERMVPTPLNFANVNMVTGGPASPPPPLPPRRFSRETKPIPNEVDQSLPIVTGDPVALYTRNYPPGDAIITVNLPLTDGTHTLGDNTETPVELVTTPCKVESLGIRLVGSRMPEKVATYIGGFCPESIAARHGELGVGDEIVQVGQFSVVGFSRLTVRRCLSRTIAEVISAWQSDGSDPSRPATLRLIVRRNPSNTELMASNHGSPERGWGNSIPDELLSPPVVPSRATAVSAAVFRDPVHNEANKDGSFPRVPTPVHRYPVSPEFVKQISKQLNESLFDLDIFDVELHRQGELQVHDRILAVNGIVPDDYDSTLLLLKQPDTKVRLTVGRQLHTESKEPSAPVASSSPAPHAPGSVKMPELPLPQPIVPGVKTFVELSREPNGTFGFSVVGGKDTMLGDILIHEVHANGVAARDGRLCTGDRLLAVNGVSLSQADHATALQAIRSAGDCLQLLIYRDLTPRFVLEDESQIISVTLVRQPGQNLGVSLVSRSPYSTGTAIGEVFKGTVADKVGLLQSGDVLVEINGRDVRLAQTPEVVSLLKESIGKIVIKVERTPVSRRPPYPPALPYYRLNVYTVVLQRPSPHTSQLSVTSGRPDKPPELGFTEPLLGPTNADPSFGLFVREATPEEVQNAGGHLIVQDIKSGSPADLSAMILPNDRLLSVDREPVDWLRPDEVFQLLAGMKSCSLELGRLNVGPPYPMDGTVGNASEPPYPPPSQELPELFGGVMPVIEPPRGIHEINTVEEEEDNEEMAITTPSVMITDNQFSNDPHSAMVDFTEQEYKDAKTTSETSSTIAAAVETRGPGMYQFRQLILPLAPAPPSYEGSPMKWSDVDRSYLRPGLGIRLVKGPGISGPVVVYVKSGSPAAQAGLRPSDRILGLDDSLLLAVASNRTTLEIVEMIEATWLARCVGSSEPPQPVYLTVISSLSAVEEPAKTPQENRTAIGKSSLRNGFESHNSRGSHSTTQRNGHPSPDSSSEEHPSSVQVNTDPNWDLPGEWIPPVIRWL</sequence>
<protein>
    <recommendedName>
        <fullName evidence="2">PDZ domain-containing protein</fullName>
    </recommendedName>
</protein>
<evidence type="ECO:0000259" key="2">
    <source>
        <dbReference type="PROSITE" id="PS50106"/>
    </source>
</evidence>
<dbReference type="InterPro" id="IPR001478">
    <property type="entry name" value="PDZ"/>
</dbReference>
<feature type="domain" description="PDZ" evidence="2">
    <location>
        <begin position="237"/>
        <end position="315"/>
    </location>
</feature>
<dbReference type="PANTHER" id="PTHR19964">
    <property type="entry name" value="MULTIPLE PDZ DOMAIN PROTEIN"/>
    <property type="match status" value="1"/>
</dbReference>